<name>A0A1V3WB66_MYCKA</name>
<dbReference type="EMBL" id="MVBM01000013">
    <property type="protein sequence ID" value="OOK64224.1"/>
    <property type="molecule type" value="Genomic_DNA"/>
</dbReference>
<accession>A0A1V3WB66</accession>
<evidence type="ECO:0000313" key="2">
    <source>
        <dbReference type="EMBL" id="OOK64224.1"/>
    </source>
</evidence>
<comment type="caution">
    <text evidence="2">The sequence shown here is derived from an EMBL/GenBank/DDBJ whole genome shotgun (WGS) entry which is preliminary data.</text>
</comment>
<gene>
    <name evidence="2" type="ORF">BZL30_9310</name>
</gene>
<evidence type="ECO:0000256" key="1">
    <source>
        <dbReference type="SAM" id="MobiDB-lite"/>
    </source>
</evidence>
<reference evidence="2 3" key="1">
    <citation type="submission" date="2017-02" db="EMBL/GenBank/DDBJ databases">
        <title>Complete genome sequences of Mycobacterium kansasii strains isolated from rhesus macaques.</title>
        <authorList>
            <person name="Panda A."/>
            <person name="Nagaraj S."/>
            <person name="Zhao X."/>
            <person name="Tettelin H."/>
            <person name="Detolla L.J."/>
        </authorList>
    </citation>
    <scope>NUCLEOTIDE SEQUENCE [LARGE SCALE GENOMIC DNA]</scope>
    <source>
        <strain evidence="2 3">11-3813</strain>
    </source>
</reference>
<dbReference type="AlphaFoldDB" id="A0A1V3WB66"/>
<organism evidence="2 3">
    <name type="scientific">Mycobacterium kansasii</name>
    <dbReference type="NCBI Taxonomy" id="1768"/>
    <lineage>
        <taxon>Bacteria</taxon>
        <taxon>Bacillati</taxon>
        <taxon>Actinomycetota</taxon>
        <taxon>Actinomycetes</taxon>
        <taxon>Mycobacteriales</taxon>
        <taxon>Mycobacteriaceae</taxon>
        <taxon>Mycobacterium</taxon>
    </lineage>
</organism>
<feature type="region of interest" description="Disordered" evidence="1">
    <location>
        <begin position="59"/>
        <end position="86"/>
    </location>
</feature>
<feature type="compositionally biased region" description="Basic and acidic residues" evidence="1">
    <location>
        <begin position="75"/>
        <end position="86"/>
    </location>
</feature>
<protein>
    <submittedName>
        <fullName evidence="2">Uncharacterized protein</fullName>
    </submittedName>
</protein>
<proteinExistence type="predicted"/>
<dbReference type="Proteomes" id="UP000189229">
    <property type="component" value="Unassembled WGS sequence"/>
</dbReference>
<evidence type="ECO:0000313" key="3">
    <source>
        <dbReference type="Proteomes" id="UP000189229"/>
    </source>
</evidence>
<sequence>MFSCNALNDRKFAQSMGDWRPIRSGRRSNLTFAADQRRTSRGHCLMDWTNSNSIGLHGFPGFRQRPTAWGNTGPREPRPERHSRYR</sequence>